<evidence type="ECO:0000313" key="2">
    <source>
        <dbReference type="EMBL" id="GLC58032.1"/>
    </source>
</evidence>
<proteinExistence type="predicted"/>
<keyword evidence="3" id="KW-1185">Reference proteome</keyword>
<dbReference type="Proteomes" id="UP001165080">
    <property type="component" value="Unassembled WGS sequence"/>
</dbReference>
<evidence type="ECO:0000313" key="3">
    <source>
        <dbReference type="Proteomes" id="UP001165080"/>
    </source>
</evidence>
<organism evidence="2 3">
    <name type="scientific">Pleodorina starrii</name>
    <dbReference type="NCBI Taxonomy" id="330485"/>
    <lineage>
        <taxon>Eukaryota</taxon>
        <taxon>Viridiplantae</taxon>
        <taxon>Chlorophyta</taxon>
        <taxon>core chlorophytes</taxon>
        <taxon>Chlorophyceae</taxon>
        <taxon>CS clade</taxon>
        <taxon>Chlamydomonadales</taxon>
        <taxon>Volvocaceae</taxon>
        <taxon>Pleodorina</taxon>
    </lineage>
</organism>
<dbReference type="AlphaFoldDB" id="A0A9W6F693"/>
<comment type="caution">
    <text evidence="2">The sequence shown here is derived from an EMBL/GenBank/DDBJ whole genome shotgun (WGS) entry which is preliminary data.</text>
</comment>
<accession>A0A9W6F693</accession>
<feature type="region of interest" description="Disordered" evidence="1">
    <location>
        <begin position="1"/>
        <end position="39"/>
    </location>
</feature>
<dbReference type="EMBL" id="BRXU01000021">
    <property type="protein sequence ID" value="GLC58032.1"/>
    <property type="molecule type" value="Genomic_DNA"/>
</dbReference>
<protein>
    <submittedName>
        <fullName evidence="2">Uncharacterized protein</fullName>
    </submittedName>
</protein>
<feature type="compositionally biased region" description="Low complexity" evidence="1">
    <location>
        <begin position="84"/>
        <end position="101"/>
    </location>
</feature>
<sequence length="320" mass="33542">MADDAAQQGNWEDDGTRVRQSPPPQHDVVGGGMEDSDTHPFLRYAREVSNIERDAVAAPSGGMAEWHAELLETVRSIGSSPRSPATAAAAGPTALLDPTAPDIDDMEDPVIAIDQLFANEEGVIAVLDADGNYIELESVHGASPELIGFDYGAAAGVVTWYVAIRLSTLRKAMHVAGVVNRGPFGKAAEADSFLEPTASVYDTQQLSLPYSRPDDGFGAATADGGQQAEAVDSSMYEQGADLDHLIALCSLPPDLLGPLPESQSSSFPYAAMGHPPMYQQGGLPDMTGLQGSHSAGYIAEAPAQQAAEADVNGLLELLRV</sequence>
<evidence type="ECO:0000256" key="1">
    <source>
        <dbReference type="SAM" id="MobiDB-lite"/>
    </source>
</evidence>
<reference evidence="2 3" key="1">
    <citation type="journal article" date="2023" name="Commun. Biol.">
        <title>Reorganization of the ancestral sex-determining regions during the evolution of trioecy in Pleodorina starrii.</title>
        <authorList>
            <person name="Takahashi K."/>
            <person name="Suzuki S."/>
            <person name="Kawai-Toyooka H."/>
            <person name="Yamamoto K."/>
            <person name="Hamaji T."/>
            <person name="Ootsuki R."/>
            <person name="Yamaguchi H."/>
            <person name="Kawachi M."/>
            <person name="Higashiyama T."/>
            <person name="Nozaki H."/>
        </authorList>
    </citation>
    <scope>NUCLEOTIDE SEQUENCE [LARGE SCALE GENOMIC DNA]</scope>
    <source>
        <strain evidence="2 3">NIES-4479</strain>
    </source>
</reference>
<feature type="region of interest" description="Disordered" evidence="1">
    <location>
        <begin position="78"/>
        <end position="101"/>
    </location>
</feature>
<gene>
    <name evidence="2" type="primary">PLEST011919</name>
    <name evidence="2" type="ORF">PLESTB_001310500</name>
</gene>
<name>A0A9W6F693_9CHLO</name>